<dbReference type="InterPro" id="IPR053148">
    <property type="entry name" value="PD-DEXK-like_domain"/>
</dbReference>
<evidence type="ECO:0000259" key="1">
    <source>
        <dbReference type="Pfam" id="PF17761"/>
    </source>
</evidence>
<dbReference type="PANTHER" id="PTHR30547:SF5">
    <property type="entry name" value="NUCLEASE YHCG-RELATED"/>
    <property type="match status" value="1"/>
</dbReference>
<dbReference type="EMBL" id="QGQD01000069">
    <property type="protein sequence ID" value="TLC99463.1"/>
    <property type="molecule type" value="Genomic_DNA"/>
</dbReference>
<gene>
    <name evidence="2" type="ORF">DSM106044_03666</name>
</gene>
<sequence length="142" mass="16288">MVDNKDLQVATNQYTSSVVSEIKTILDSSRNKVAAQVNTKLLSTYWKIGEIIVRYEQNDQIRAAYGENTLKQLSKSLSKEFGKGFSRSNIYNMRLFYLSYQKIQTVSGKLSWSHYCELLSFVLLCTSSGRNIKYSLPLQNFC</sequence>
<dbReference type="AlphaFoldDB" id="A0A4U8Q5B4"/>
<name>A0A4U8Q5B4_9FIRM</name>
<dbReference type="Pfam" id="PF17761">
    <property type="entry name" value="DUF1016_N"/>
    <property type="match status" value="1"/>
</dbReference>
<protein>
    <recommendedName>
        <fullName evidence="1">YhcG N-terminal domain-containing protein</fullName>
    </recommendedName>
</protein>
<evidence type="ECO:0000313" key="2">
    <source>
        <dbReference type="EMBL" id="TLC99463.1"/>
    </source>
</evidence>
<keyword evidence="3" id="KW-1185">Reference proteome</keyword>
<dbReference type="RefSeq" id="WP_138003285.1">
    <property type="nucleotide sequence ID" value="NZ_QGQD01000069.1"/>
</dbReference>
<dbReference type="InterPro" id="IPR041527">
    <property type="entry name" value="YhcG_N"/>
</dbReference>
<reference evidence="2 3" key="1">
    <citation type="journal article" date="2019" name="Anaerobe">
        <title>Detection of Robinsoniella peoriensis in multiple bone samples of a trauma patient.</title>
        <authorList>
            <person name="Schrottner P."/>
            <person name="Hartwich K."/>
            <person name="Bunk B."/>
            <person name="Schober I."/>
            <person name="Helbig S."/>
            <person name="Rudolph W.W."/>
            <person name="Gunzer F."/>
        </authorList>
    </citation>
    <scope>NUCLEOTIDE SEQUENCE [LARGE SCALE GENOMIC DNA]</scope>
    <source>
        <strain evidence="2 3">DSM 106044</strain>
    </source>
</reference>
<feature type="domain" description="YhcG N-terminal" evidence="1">
    <location>
        <begin position="21"/>
        <end position="120"/>
    </location>
</feature>
<comment type="caution">
    <text evidence="2">The sequence shown here is derived from an EMBL/GenBank/DDBJ whole genome shotgun (WGS) entry which is preliminary data.</text>
</comment>
<accession>A0A4U8Q5B4</accession>
<dbReference type="Proteomes" id="UP000306509">
    <property type="component" value="Unassembled WGS sequence"/>
</dbReference>
<organism evidence="2 3">
    <name type="scientific">Robinsoniella peoriensis</name>
    <dbReference type="NCBI Taxonomy" id="180332"/>
    <lineage>
        <taxon>Bacteria</taxon>
        <taxon>Bacillati</taxon>
        <taxon>Bacillota</taxon>
        <taxon>Clostridia</taxon>
        <taxon>Lachnospirales</taxon>
        <taxon>Lachnospiraceae</taxon>
        <taxon>Robinsoniella</taxon>
    </lineage>
</organism>
<dbReference type="PANTHER" id="PTHR30547">
    <property type="entry name" value="UNCHARACTERIZED PROTEIN YHCG-RELATED"/>
    <property type="match status" value="1"/>
</dbReference>
<proteinExistence type="predicted"/>
<evidence type="ECO:0000313" key="3">
    <source>
        <dbReference type="Proteomes" id="UP000306509"/>
    </source>
</evidence>